<dbReference type="InterPro" id="IPR029058">
    <property type="entry name" value="AB_hydrolase_fold"/>
</dbReference>
<proteinExistence type="predicted"/>
<evidence type="ECO:0000259" key="3">
    <source>
        <dbReference type="Pfam" id="PF20434"/>
    </source>
</evidence>
<evidence type="ECO:0000313" key="4">
    <source>
        <dbReference type="EMBL" id="GET21146.1"/>
    </source>
</evidence>
<organism evidence="5 6">
    <name type="scientific">Prolixibacter denitrificans</name>
    <dbReference type="NCBI Taxonomy" id="1541063"/>
    <lineage>
        <taxon>Bacteria</taxon>
        <taxon>Pseudomonadati</taxon>
        <taxon>Bacteroidota</taxon>
        <taxon>Bacteroidia</taxon>
        <taxon>Marinilabiliales</taxon>
        <taxon>Prolixibacteraceae</taxon>
        <taxon>Prolixibacter</taxon>
    </lineage>
</organism>
<dbReference type="Proteomes" id="UP000396862">
    <property type="component" value="Unassembled WGS sequence"/>
</dbReference>
<accession>A0A2P8C9H9</accession>
<dbReference type="EMBL" id="BLAU01000001">
    <property type="protein sequence ID" value="GET21146.1"/>
    <property type="molecule type" value="Genomic_DNA"/>
</dbReference>
<dbReference type="SUPFAM" id="SSF53474">
    <property type="entry name" value="alpha/beta-Hydrolases"/>
    <property type="match status" value="1"/>
</dbReference>
<dbReference type="Gene3D" id="3.40.50.1820">
    <property type="entry name" value="alpha/beta hydrolase"/>
    <property type="match status" value="1"/>
</dbReference>
<dbReference type="GO" id="GO:0016787">
    <property type="term" value="F:hydrolase activity"/>
    <property type="evidence" value="ECO:0007669"/>
    <property type="project" value="UniProtKB-KW"/>
</dbReference>
<dbReference type="InterPro" id="IPR050300">
    <property type="entry name" value="GDXG_lipolytic_enzyme"/>
</dbReference>
<reference evidence="4 7" key="2">
    <citation type="submission" date="2019-10" db="EMBL/GenBank/DDBJ databases">
        <title>Prolixibacter strains distinguished by the presence of nitrate reductase genes were adept at nitrate-dependent anaerobic corrosion of metallic iron and carbon steel.</title>
        <authorList>
            <person name="Iino T."/>
            <person name="Shono N."/>
            <person name="Ito K."/>
            <person name="Nakamura R."/>
            <person name="Sueoka K."/>
            <person name="Harayama S."/>
            <person name="Ohkuma M."/>
        </authorList>
    </citation>
    <scope>NUCLEOTIDE SEQUENCE [LARGE SCALE GENOMIC DNA]</scope>
    <source>
        <strain evidence="4 7">MIC1-1</strain>
    </source>
</reference>
<gene>
    <name evidence="5" type="ORF">CLV93_10817</name>
    <name evidence="4" type="ORF">JCM18694_13920</name>
</gene>
<reference evidence="5 6" key="1">
    <citation type="submission" date="2018-03" db="EMBL/GenBank/DDBJ databases">
        <title>Genomic Encyclopedia of Archaeal and Bacterial Type Strains, Phase II (KMG-II): from individual species to whole genera.</title>
        <authorList>
            <person name="Goeker M."/>
        </authorList>
    </citation>
    <scope>NUCLEOTIDE SEQUENCE [LARGE SCALE GENOMIC DNA]</scope>
    <source>
        <strain evidence="5 6">DSM 27267</strain>
    </source>
</reference>
<dbReference type="RefSeq" id="WP_106542929.1">
    <property type="nucleotide sequence ID" value="NZ_BLAU01000001.1"/>
</dbReference>
<dbReference type="EMBL" id="PYGC01000008">
    <property type="protein sequence ID" value="PSK81620.1"/>
    <property type="molecule type" value="Genomic_DNA"/>
</dbReference>
<dbReference type="AlphaFoldDB" id="A0A2P8C9H9"/>
<evidence type="ECO:0000256" key="1">
    <source>
        <dbReference type="ARBA" id="ARBA00022801"/>
    </source>
</evidence>
<dbReference type="InterPro" id="IPR049492">
    <property type="entry name" value="BD-FAE-like_dom"/>
</dbReference>
<comment type="caution">
    <text evidence="5">The sequence shown here is derived from an EMBL/GenBank/DDBJ whole genome shotgun (WGS) entry which is preliminary data.</text>
</comment>
<sequence length="321" mass="35150">MKRKVFTLLLTLFVAVGVSAQTRYKDDIASGFVKKTYTYAVKDSQQLKLDIYFPAGDKATDRAAWIHVHGGGFAGGSRDSKADVNLCTHLAKKGYVTASISYRLTRKGTGFGCDVPADVKMETFRKAVSDLRSATAFMLKNHTEFGIDSSRIIISGSSAGAETVLNAAYRPVTQWVEGKQELPTGFRYAGVISFAGAMVNAANITAETAIPTMMFHGTADNLVPYATAPHHYCSIDSPGYMMLDGSYTIANRLRKLGKTYWLETRCGAGHEMSGLPMTQSVDDIVDFAYNYIILGKKAQIHTIDKSPKYKKGDSLYDFCDN</sequence>
<dbReference type="Pfam" id="PF20434">
    <property type="entry name" value="BD-FAE"/>
    <property type="match status" value="1"/>
</dbReference>
<evidence type="ECO:0000313" key="6">
    <source>
        <dbReference type="Proteomes" id="UP000240621"/>
    </source>
</evidence>
<dbReference type="Proteomes" id="UP000240621">
    <property type="component" value="Unassembled WGS sequence"/>
</dbReference>
<evidence type="ECO:0000313" key="7">
    <source>
        <dbReference type="Proteomes" id="UP000396862"/>
    </source>
</evidence>
<keyword evidence="1" id="KW-0378">Hydrolase</keyword>
<evidence type="ECO:0000256" key="2">
    <source>
        <dbReference type="SAM" id="SignalP"/>
    </source>
</evidence>
<protein>
    <submittedName>
        <fullName evidence="5">Carboxylesterase family protein</fullName>
    </submittedName>
</protein>
<feature type="signal peptide" evidence="2">
    <location>
        <begin position="1"/>
        <end position="20"/>
    </location>
</feature>
<name>A0A2P8C9H9_9BACT</name>
<feature type="domain" description="BD-FAE-like" evidence="3">
    <location>
        <begin position="49"/>
        <end position="180"/>
    </location>
</feature>
<feature type="chain" id="PRO_5015127989" evidence="2">
    <location>
        <begin position="21"/>
        <end position="321"/>
    </location>
</feature>
<dbReference type="OrthoDB" id="9803990at2"/>
<keyword evidence="7" id="KW-1185">Reference proteome</keyword>
<dbReference type="PANTHER" id="PTHR48081">
    <property type="entry name" value="AB HYDROLASE SUPERFAMILY PROTEIN C4A8.06C"/>
    <property type="match status" value="1"/>
</dbReference>
<keyword evidence="2" id="KW-0732">Signal</keyword>
<evidence type="ECO:0000313" key="5">
    <source>
        <dbReference type="EMBL" id="PSK81620.1"/>
    </source>
</evidence>